<feature type="coiled-coil region" evidence="1">
    <location>
        <begin position="99"/>
        <end position="141"/>
    </location>
</feature>
<keyword evidence="3" id="KW-0548">Nucleotidyltransferase</keyword>
<dbReference type="CDD" id="cd01650">
    <property type="entry name" value="RT_nLTR_like"/>
    <property type="match status" value="1"/>
</dbReference>
<dbReference type="GO" id="GO:0003964">
    <property type="term" value="F:RNA-directed DNA polymerase activity"/>
    <property type="evidence" value="ECO:0007669"/>
    <property type="project" value="UniProtKB-KW"/>
</dbReference>
<accession>A0A0J7KKT4</accession>
<dbReference type="EMBL" id="LBMM01006011">
    <property type="protein sequence ID" value="KMQ91018.1"/>
    <property type="molecule type" value="Genomic_DNA"/>
</dbReference>
<keyword evidence="4" id="KW-1185">Reference proteome</keyword>
<keyword evidence="1" id="KW-0175">Coiled coil</keyword>
<evidence type="ECO:0000259" key="2">
    <source>
        <dbReference type="PROSITE" id="PS50878"/>
    </source>
</evidence>
<evidence type="ECO:0000313" key="3">
    <source>
        <dbReference type="EMBL" id="KMQ91018.1"/>
    </source>
</evidence>
<keyword evidence="3" id="KW-0695">RNA-directed DNA polymerase</keyword>
<keyword evidence="3" id="KW-0808">Transferase</keyword>
<dbReference type="PANTHER" id="PTHR36688:SF1">
    <property type="entry name" value="ENDONUCLEASE_EXONUCLEASE_PHOSPHATASE DOMAIN-CONTAINING PROTEIN"/>
    <property type="match status" value="1"/>
</dbReference>
<dbReference type="AlphaFoldDB" id="A0A0J7KKT4"/>
<dbReference type="PANTHER" id="PTHR36688">
    <property type="entry name" value="ENDO/EXONUCLEASE/PHOSPHATASE DOMAIN-CONTAINING PROTEIN"/>
    <property type="match status" value="1"/>
</dbReference>
<feature type="domain" description="Reverse transcriptase" evidence="2">
    <location>
        <begin position="652"/>
        <end position="894"/>
    </location>
</feature>
<name>A0A0J7KKT4_LASNI</name>
<dbReference type="Pfam" id="PF00078">
    <property type="entry name" value="RVT_1"/>
    <property type="match status" value="1"/>
</dbReference>
<dbReference type="Proteomes" id="UP000036403">
    <property type="component" value="Unassembled WGS sequence"/>
</dbReference>
<dbReference type="STRING" id="67767.A0A0J7KKT4"/>
<evidence type="ECO:0000256" key="1">
    <source>
        <dbReference type="SAM" id="Coils"/>
    </source>
</evidence>
<dbReference type="SUPFAM" id="SSF56672">
    <property type="entry name" value="DNA/RNA polymerases"/>
    <property type="match status" value="1"/>
</dbReference>
<dbReference type="PROSITE" id="PS50878">
    <property type="entry name" value="RT_POL"/>
    <property type="match status" value="1"/>
</dbReference>
<proteinExistence type="predicted"/>
<gene>
    <name evidence="3" type="ORF">RF55_9166</name>
</gene>
<dbReference type="InterPro" id="IPR000477">
    <property type="entry name" value="RT_dom"/>
</dbReference>
<dbReference type="PaxDb" id="67767-A0A0J7KKT4"/>
<sequence length="961" mass="111073">MYHLQVCKLANLRHFLTRNDFRPKLRNFLFHSAHLENPPSTEAGLKDSGGGQPLFANYAHGKSTVTRSLLDADGLYQQKELPHEYKLQTQIEIYLWNAWKQAQEKINRLEETLKLIEEKNSDKTIESIQQYETDKEELARETEWIVSKSRKTTKKRKAVSSPEVLPQQQTLTTDQALKVKENRPRPPPPVNITSIKEYEEVLNVLAMAEVQYKVTTMNNNVFKVNVNNETEFRQLRNTLNKQGIRYFTYENKQTRPVKVMARGLHQTCKVEMIKTDLLSKRLRIEKVINILKHERSNEDKNSGKIKCANCGEAHPASYRGCVVAKELQKRKDLRIREQLKNRGRSATVSNTNIQTAIATQEQAIKPIIKSTTKSGKPYAQVLIGDEGNRTNDSNQTLLRILAKLDQQEKANEQKPSYLTNKLTCWEGFRKELELRIVLNTSLKTIDQLDYEVDKLVVDLQQAAWNNTPPLRSKTPGLNYIKAIRDLVQEKRKARKRWQQTRSPDDKKRLNKLSEQLKQEIRAVKNETFTEYIKGLSDKDADYSLWKAARFLKRPRKQAPPIRRDDNKWARKDSDKAEIFADHLAKTFQPHQPIESEVLPPVININDTTIKLTTPNEIVKVIKSLSTKKAPGYDLITAQILKELPRKGIVKLTYLFNAVIRLKYVPMPISLLPIISKLFERLLLVRLKPIIETRHLVPSHQFGFRDKHSSIDQVHRITDEKALEDNKICAYSWMSPKLSTGHQGLEYKLVKYLPSQMAQILKSYISDRYFRVKQGEEYSGLWEIAAGVPQGSVLGPVLYQLYTGDIPESSAVVMATFADDTALLATGKNILTVTRKLQAAVTNITKWTNQWRIKLNETKSTHVNFTNKKIDYIPILINQLTVPYANEAKYLGMTLDAKLRWKAHVKKKREELGLKYRNMYWLLGRHSELSTYNKLMLYNQILKPVWTTASNYGDVLRNRTLK</sequence>
<dbReference type="OrthoDB" id="7555282at2759"/>
<evidence type="ECO:0000313" key="4">
    <source>
        <dbReference type="Proteomes" id="UP000036403"/>
    </source>
</evidence>
<dbReference type="InterPro" id="IPR043502">
    <property type="entry name" value="DNA/RNA_pol_sf"/>
</dbReference>
<reference evidence="3 4" key="1">
    <citation type="submission" date="2015-04" db="EMBL/GenBank/DDBJ databases">
        <title>Lasius niger genome sequencing.</title>
        <authorList>
            <person name="Konorov E.A."/>
            <person name="Nikitin M.A."/>
            <person name="Kirill M.V."/>
            <person name="Chang P."/>
        </authorList>
    </citation>
    <scope>NUCLEOTIDE SEQUENCE [LARGE SCALE GENOMIC DNA]</scope>
    <source>
        <tissue evidence="3">Whole</tissue>
    </source>
</reference>
<comment type="caution">
    <text evidence="3">The sequence shown here is derived from an EMBL/GenBank/DDBJ whole genome shotgun (WGS) entry which is preliminary data.</text>
</comment>
<protein>
    <submittedName>
        <fullName evidence="3">Reverse transcriptase</fullName>
    </submittedName>
</protein>
<organism evidence="3 4">
    <name type="scientific">Lasius niger</name>
    <name type="common">Black garden ant</name>
    <dbReference type="NCBI Taxonomy" id="67767"/>
    <lineage>
        <taxon>Eukaryota</taxon>
        <taxon>Metazoa</taxon>
        <taxon>Ecdysozoa</taxon>
        <taxon>Arthropoda</taxon>
        <taxon>Hexapoda</taxon>
        <taxon>Insecta</taxon>
        <taxon>Pterygota</taxon>
        <taxon>Neoptera</taxon>
        <taxon>Endopterygota</taxon>
        <taxon>Hymenoptera</taxon>
        <taxon>Apocrita</taxon>
        <taxon>Aculeata</taxon>
        <taxon>Formicoidea</taxon>
        <taxon>Formicidae</taxon>
        <taxon>Formicinae</taxon>
        <taxon>Lasius</taxon>
        <taxon>Lasius</taxon>
    </lineage>
</organism>
<dbReference type="InterPro" id="IPR052560">
    <property type="entry name" value="RdDP_mobile_element"/>
</dbReference>